<keyword evidence="2" id="KW-0813">Transport</keyword>
<sequence length="430" mass="46607">MAEQPKSEKDAARRRQKVVRRICISSFFSVCQHFIFAQSEPRLFLSLCNKDAAMATRILGNTSGIAGLLSLIVNQAGGKLSDSIGRKPGFLAGPLCNIILGFLVVLNPLNRPLIAVCRVLRLILTTFSNTVMCTAAVADVCSSSELALAMSRMQTAAGLAMLLTPFIEGRILHWSPWSPHGIKYVYAAKAAIATLHTAFVVTQLEETLDVCKRASAKITFDMVNPFGFLRIFTQGSQALRKLVTITTLQMFLEGKNLSDVVQAWIRDHLKWSVTQVRNFIVGYGMLCTATGLSATPWMLRNLSPRGFTTTTNLLNLLAFSVRGLAPSSLLFLSMMVPMLPGVNGASATALKAVSQDIATNQGFNNGEFSAWVNNLRAFAGSISPVLYGQVYAAAEHRRKNPGLTFLLAGTLGALLPQVILNYVSDGDMIA</sequence>
<comment type="subcellular location">
    <subcellularLocation>
        <location evidence="1">Membrane</location>
        <topology evidence="1">Multi-pass membrane protein</topology>
    </subcellularLocation>
</comment>
<keyword evidence="8" id="KW-1185">Reference proteome</keyword>
<evidence type="ECO:0000256" key="6">
    <source>
        <dbReference type="SAM" id="Phobius"/>
    </source>
</evidence>
<reference evidence="7 8" key="1">
    <citation type="submission" date="2024-02" db="EMBL/GenBank/DDBJ databases">
        <authorList>
            <person name="Chen Y."/>
            <person name="Shah S."/>
            <person name="Dougan E. K."/>
            <person name="Thang M."/>
            <person name="Chan C."/>
        </authorList>
    </citation>
    <scope>NUCLEOTIDE SEQUENCE [LARGE SCALE GENOMIC DNA]</scope>
</reference>
<dbReference type="EMBL" id="CAXAMN010002447">
    <property type="protein sequence ID" value="CAK8999663.1"/>
    <property type="molecule type" value="Genomic_DNA"/>
</dbReference>
<dbReference type="SUPFAM" id="SSF103473">
    <property type="entry name" value="MFS general substrate transporter"/>
    <property type="match status" value="1"/>
</dbReference>
<evidence type="ECO:0000256" key="2">
    <source>
        <dbReference type="ARBA" id="ARBA00022448"/>
    </source>
</evidence>
<protein>
    <submittedName>
        <fullName evidence="7">Uncharacterized protein</fullName>
    </submittedName>
</protein>
<evidence type="ECO:0000256" key="3">
    <source>
        <dbReference type="ARBA" id="ARBA00022692"/>
    </source>
</evidence>
<dbReference type="PANTHER" id="PTHR23504:SF1">
    <property type="entry name" value="GH21943P-RELATED"/>
    <property type="match status" value="1"/>
</dbReference>
<feature type="transmembrane region" description="Helical" evidence="6">
    <location>
        <begin position="279"/>
        <end position="299"/>
    </location>
</feature>
<dbReference type="PANTHER" id="PTHR23504">
    <property type="entry name" value="MAJOR FACILITATOR SUPERFAMILY DOMAIN-CONTAINING PROTEIN 10"/>
    <property type="match status" value="1"/>
</dbReference>
<gene>
    <name evidence="7" type="ORF">CCMP2556_LOCUS5742</name>
</gene>
<dbReference type="InterPro" id="IPR036259">
    <property type="entry name" value="MFS_trans_sf"/>
</dbReference>
<dbReference type="Proteomes" id="UP001642484">
    <property type="component" value="Unassembled WGS sequence"/>
</dbReference>
<keyword evidence="3 6" id="KW-0812">Transmembrane</keyword>
<dbReference type="InterPro" id="IPR011701">
    <property type="entry name" value="MFS"/>
</dbReference>
<comment type="caution">
    <text evidence="7">The sequence shown here is derived from an EMBL/GenBank/DDBJ whole genome shotgun (WGS) entry which is preliminary data.</text>
</comment>
<dbReference type="Gene3D" id="1.20.1250.20">
    <property type="entry name" value="MFS general substrate transporter like domains"/>
    <property type="match status" value="1"/>
</dbReference>
<proteinExistence type="predicted"/>
<keyword evidence="4 6" id="KW-1133">Transmembrane helix</keyword>
<keyword evidence="5 6" id="KW-0472">Membrane</keyword>
<evidence type="ECO:0000313" key="8">
    <source>
        <dbReference type="Proteomes" id="UP001642484"/>
    </source>
</evidence>
<dbReference type="Pfam" id="PF07690">
    <property type="entry name" value="MFS_1"/>
    <property type="match status" value="1"/>
</dbReference>
<name>A0ABP0IE47_9DINO</name>
<accession>A0ABP0IE47</accession>
<organism evidence="7 8">
    <name type="scientific">Durusdinium trenchii</name>
    <dbReference type="NCBI Taxonomy" id="1381693"/>
    <lineage>
        <taxon>Eukaryota</taxon>
        <taxon>Sar</taxon>
        <taxon>Alveolata</taxon>
        <taxon>Dinophyceae</taxon>
        <taxon>Suessiales</taxon>
        <taxon>Symbiodiniaceae</taxon>
        <taxon>Durusdinium</taxon>
    </lineage>
</organism>
<feature type="transmembrane region" description="Helical" evidence="6">
    <location>
        <begin position="403"/>
        <end position="423"/>
    </location>
</feature>
<feature type="transmembrane region" description="Helical" evidence="6">
    <location>
        <begin position="58"/>
        <end position="77"/>
    </location>
</feature>
<feature type="transmembrane region" description="Helical" evidence="6">
    <location>
        <begin position="89"/>
        <end position="107"/>
    </location>
</feature>
<evidence type="ECO:0000313" key="7">
    <source>
        <dbReference type="EMBL" id="CAK8999663.1"/>
    </source>
</evidence>
<evidence type="ECO:0000256" key="1">
    <source>
        <dbReference type="ARBA" id="ARBA00004141"/>
    </source>
</evidence>
<evidence type="ECO:0000256" key="5">
    <source>
        <dbReference type="ARBA" id="ARBA00023136"/>
    </source>
</evidence>
<evidence type="ECO:0000256" key="4">
    <source>
        <dbReference type="ARBA" id="ARBA00022989"/>
    </source>
</evidence>